<keyword evidence="2 7" id="KW-0472">Membrane</keyword>
<dbReference type="InterPro" id="IPR051275">
    <property type="entry name" value="Cell_adhesion_signaling"/>
</dbReference>
<evidence type="ECO:0000256" key="7">
    <source>
        <dbReference type="SAM" id="Phobius"/>
    </source>
</evidence>
<feature type="domain" description="Ig-like" evidence="8">
    <location>
        <begin position="140"/>
        <end position="227"/>
    </location>
</feature>
<evidence type="ECO:0000256" key="3">
    <source>
        <dbReference type="ARBA" id="ARBA00023157"/>
    </source>
</evidence>
<keyword evidence="4" id="KW-0325">Glycoprotein</keyword>
<proteinExistence type="predicted"/>
<feature type="compositionally biased region" description="Polar residues" evidence="6">
    <location>
        <begin position="520"/>
        <end position="539"/>
    </location>
</feature>
<dbReference type="InterPro" id="IPR007110">
    <property type="entry name" value="Ig-like_dom"/>
</dbReference>
<feature type="transmembrane region" description="Helical" evidence="7">
    <location>
        <begin position="440"/>
        <end position="464"/>
    </location>
</feature>
<evidence type="ECO:0000313" key="10">
    <source>
        <dbReference type="Proteomes" id="UP000596742"/>
    </source>
</evidence>
<sequence length="613" mass="69455">MDHKIETQFDFDCFDINPSKVPRTKCYAIFRENTTIFVDKCDTVVLNCTCFSADESSWKGPRGTPSMSNETILIAYANGLQINPNLKITNVVIYGNYTLGMCHLKITNFLTTNDGFYECSYFLSGNLHIHRFNLFSKRPPTNLKIMKTSENNIVYGKERVLIELKCTVKTGIPATALIWSKEGLAVSNGSDETLLYQFTPTRFDHLRSMTCYTKSDLLTNSLSQTINLNIQYRPRLTISRSRNGSIIEGESFKLCCFSNSNPTVHSMAWYQNNYEVFSWKQSPTTKSEGLNKYICLPIYPVYRNSTGNYTCFAENTIAKSNSLIAINVIYPPDVKVTYTISEQSISLHCIPNGKPENYIFYDWQHKSEFNEHIRYIHGTREGKLIIKTHQSKTTNEVDGIYVCNVSNGVPNLKGNVSQEGQIFIKSHDFSKKPQMHCNSGWKIVGILFGGILIISICLNIYCLLKRKSLSRMVPEIPLEMQYDEIGNINDNQASILALSNSVQEAVTSVDGPSVEETDSHSTPLEHNGSSDNSVQSLSTSLLSGDGYEHPYQSIDPADIEIHPYSTVGSYLYQNTIIFPRRRSSRNPNPFIPNEEKRVPWLVIYKKTCVNAWT</sequence>
<evidence type="ECO:0000256" key="2">
    <source>
        <dbReference type="ARBA" id="ARBA00023136"/>
    </source>
</evidence>
<dbReference type="SMART" id="SM00409">
    <property type="entry name" value="IG"/>
    <property type="match status" value="3"/>
</dbReference>
<feature type="domain" description="Ig-like" evidence="8">
    <location>
        <begin position="332"/>
        <end position="417"/>
    </location>
</feature>
<dbReference type="GO" id="GO:0005911">
    <property type="term" value="C:cell-cell junction"/>
    <property type="evidence" value="ECO:0007669"/>
    <property type="project" value="TreeGrafter"/>
</dbReference>
<evidence type="ECO:0000256" key="5">
    <source>
        <dbReference type="ARBA" id="ARBA00023319"/>
    </source>
</evidence>
<organism evidence="9 10">
    <name type="scientific">Mytilus galloprovincialis</name>
    <name type="common">Mediterranean mussel</name>
    <dbReference type="NCBI Taxonomy" id="29158"/>
    <lineage>
        <taxon>Eukaryota</taxon>
        <taxon>Metazoa</taxon>
        <taxon>Spiralia</taxon>
        <taxon>Lophotrochozoa</taxon>
        <taxon>Mollusca</taxon>
        <taxon>Bivalvia</taxon>
        <taxon>Autobranchia</taxon>
        <taxon>Pteriomorphia</taxon>
        <taxon>Mytilida</taxon>
        <taxon>Mytiloidea</taxon>
        <taxon>Mytilidae</taxon>
        <taxon>Mytilinae</taxon>
        <taxon>Mytilus</taxon>
    </lineage>
</organism>
<feature type="region of interest" description="Disordered" evidence="6">
    <location>
        <begin position="507"/>
        <end position="539"/>
    </location>
</feature>
<dbReference type="GO" id="GO:0098609">
    <property type="term" value="P:cell-cell adhesion"/>
    <property type="evidence" value="ECO:0007669"/>
    <property type="project" value="TreeGrafter"/>
</dbReference>
<dbReference type="AlphaFoldDB" id="A0A8B6G3A5"/>
<comment type="caution">
    <text evidence="9">The sequence shown here is derived from an EMBL/GenBank/DDBJ whole genome shotgun (WGS) entry which is preliminary data.</text>
</comment>
<dbReference type="EMBL" id="UYJE01007805">
    <property type="protein sequence ID" value="VDI58040.1"/>
    <property type="molecule type" value="Genomic_DNA"/>
</dbReference>
<keyword evidence="5" id="KW-0393">Immunoglobulin domain</keyword>
<evidence type="ECO:0000256" key="1">
    <source>
        <dbReference type="ARBA" id="ARBA00004479"/>
    </source>
</evidence>
<dbReference type="SUPFAM" id="SSF48726">
    <property type="entry name" value="Immunoglobulin"/>
    <property type="match status" value="3"/>
</dbReference>
<accession>A0A8B6G3A5</accession>
<evidence type="ECO:0000256" key="4">
    <source>
        <dbReference type="ARBA" id="ARBA00023180"/>
    </source>
</evidence>
<keyword evidence="7" id="KW-0812">Transmembrane</keyword>
<evidence type="ECO:0000313" key="9">
    <source>
        <dbReference type="EMBL" id="VDI58040.1"/>
    </source>
</evidence>
<keyword evidence="3" id="KW-1015">Disulfide bond</keyword>
<keyword evidence="7" id="KW-1133">Transmembrane helix</keyword>
<evidence type="ECO:0000259" key="8">
    <source>
        <dbReference type="PROSITE" id="PS50835"/>
    </source>
</evidence>
<comment type="subcellular location">
    <subcellularLocation>
        <location evidence="1">Membrane</location>
        <topology evidence="1">Single-pass type I membrane protein</topology>
    </subcellularLocation>
</comment>
<dbReference type="OrthoDB" id="6143670at2759"/>
<evidence type="ECO:0000256" key="6">
    <source>
        <dbReference type="SAM" id="MobiDB-lite"/>
    </source>
</evidence>
<dbReference type="InterPro" id="IPR013783">
    <property type="entry name" value="Ig-like_fold"/>
</dbReference>
<dbReference type="PROSITE" id="PS50835">
    <property type="entry name" value="IG_LIKE"/>
    <property type="match status" value="3"/>
</dbReference>
<dbReference type="Pfam" id="PF13927">
    <property type="entry name" value="Ig_3"/>
    <property type="match status" value="1"/>
</dbReference>
<feature type="domain" description="Ig-like" evidence="8">
    <location>
        <begin position="234"/>
        <end position="327"/>
    </location>
</feature>
<dbReference type="GO" id="GO:0005886">
    <property type="term" value="C:plasma membrane"/>
    <property type="evidence" value="ECO:0007669"/>
    <property type="project" value="TreeGrafter"/>
</dbReference>
<dbReference type="InterPro" id="IPR036179">
    <property type="entry name" value="Ig-like_dom_sf"/>
</dbReference>
<protein>
    <recommendedName>
        <fullName evidence="8">Ig-like domain-containing protein</fullName>
    </recommendedName>
</protein>
<reference evidence="9" key="1">
    <citation type="submission" date="2018-11" db="EMBL/GenBank/DDBJ databases">
        <authorList>
            <person name="Alioto T."/>
            <person name="Alioto T."/>
        </authorList>
    </citation>
    <scope>NUCLEOTIDE SEQUENCE</scope>
</reference>
<keyword evidence="10" id="KW-1185">Reference proteome</keyword>
<dbReference type="Proteomes" id="UP000596742">
    <property type="component" value="Unassembled WGS sequence"/>
</dbReference>
<dbReference type="PANTHER" id="PTHR11640:SF31">
    <property type="entry name" value="IRREGULAR CHIASM C-ROUGHEST PROTEIN-RELATED"/>
    <property type="match status" value="1"/>
</dbReference>
<dbReference type="GO" id="GO:0050839">
    <property type="term" value="F:cell adhesion molecule binding"/>
    <property type="evidence" value="ECO:0007669"/>
    <property type="project" value="TreeGrafter"/>
</dbReference>
<gene>
    <name evidence="9" type="ORF">MGAL_10B003301</name>
</gene>
<dbReference type="PANTHER" id="PTHR11640">
    <property type="entry name" value="NEPHRIN"/>
    <property type="match status" value="1"/>
</dbReference>
<dbReference type="InterPro" id="IPR003599">
    <property type="entry name" value="Ig_sub"/>
</dbReference>
<name>A0A8B6G3A5_MYTGA</name>
<dbReference type="Gene3D" id="2.60.40.10">
    <property type="entry name" value="Immunoglobulins"/>
    <property type="match status" value="3"/>
</dbReference>